<sequence>MDNTSYIALSRQITLQRELDISANNLANMNTTGYKFEELLINAEPGAPAYNTPIRTPANFAFDNGVGRNFTQGTMNQTGAPLDVALTSEGTFFVVTTPSGTAYTRDGSFTLSGDGTLMTQQGYVVQGDGGAIVLDPKKGEPTISADGIISQMSQGQTERVGRLNVVRIANMSDLSKNGDSTFSLTSNAAALPATNASVRQGFLEASNVNAMSEVTNLVRINRAYASVASVIEQNSQLNRTAVERLGRVA</sequence>
<dbReference type="Pfam" id="PF00460">
    <property type="entry name" value="Flg_bb_rod"/>
    <property type="match status" value="1"/>
</dbReference>
<dbReference type="OrthoDB" id="9804559at2"/>
<evidence type="ECO:0000256" key="3">
    <source>
        <dbReference type="ARBA" id="ARBA00023143"/>
    </source>
</evidence>
<evidence type="ECO:0000256" key="4">
    <source>
        <dbReference type="RuleBase" id="RU362116"/>
    </source>
</evidence>
<dbReference type="SUPFAM" id="SSF117143">
    <property type="entry name" value="Flagellar hook protein flgE"/>
    <property type="match status" value="1"/>
</dbReference>
<dbReference type="STRING" id="1121022.GCA_000376105_01197"/>
<comment type="caution">
    <text evidence="8">The sequence shown here is derived from an EMBL/GenBank/DDBJ whole genome shotgun (WGS) entry which is preliminary data.</text>
</comment>
<dbReference type="PANTHER" id="PTHR30435">
    <property type="entry name" value="FLAGELLAR PROTEIN"/>
    <property type="match status" value="1"/>
</dbReference>
<dbReference type="PROSITE" id="PS00588">
    <property type="entry name" value="FLAGELLA_BB_ROD"/>
    <property type="match status" value="1"/>
</dbReference>
<evidence type="ECO:0000259" key="7">
    <source>
        <dbReference type="Pfam" id="PF22692"/>
    </source>
</evidence>
<dbReference type="Pfam" id="PF06429">
    <property type="entry name" value="Flg_bbr_C"/>
    <property type="match status" value="1"/>
</dbReference>
<comment type="subunit">
    <text evidence="4">The basal body constitutes a major portion of the flagellar organelle and consists of five rings (E,L,P,S, and M) mounted on a central rod. The rod consists of about 26 subunits of FlgG in the distal portion, and FlgB, FlgC and FlgF are thought to build up the proximal portion of the rod with about 6 subunits each.</text>
</comment>
<dbReference type="InterPro" id="IPR037925">
    <property type="entry name" value="FlgE/F/G-like"/>
</dbReference>
<keyword evidence="9" id="KW-1185">Reference proteome</keyword>
<evidence type="ECO:0000313" key="8">
    <source>
        <dbReference type="EMBL" id="ESQ91448.1"/>
    </source>
</evidence>
<proteinExistence type="inferred from homology"/>
<reference evidence="8 9" key="1">
    <citation type="journal article" date="2014" name="Nature">
        <title>Sequential evolution of bacterial morphology by co-option of a developmental regulator.</title>
        <authorList>
            <person name="Jiang C."/>
            <person name="Brown P.J."/>
            <person name="Ducret A."/>
            <person name="Brun Y.V."/>
        </authorList>
    </citation>
    <scope>NUCLEOTIDE SEQUENCE [LARGE SCALE GENOMIC DNA]</scope>
    <source>
        <strain evidence="8 9">DSM 16100</strain>
    </source>
</reference>
<comment type="similarity">
    <text evidence="2 4">Belongs to the flagella basal body rod proteins family.</text>
</comment>
<dbReference type="InterPro" id="IPR010930">
    <property type="entry name" value="Flg_bb/hook_C_dom"/>
</dbReference>
<evidence type="ECO:0000259" key="5">
    <source>
        <dbReference type="Pfam" id="PF00460"/>
    </source>
</evidence>
<dbReference type="Pfam" id="PF22692">
    <property type="entry name" value="LlgE_F_G_D1"/>
    <property type="match status" value="1"/>
</dbReference>
<dbReference type="EMBL" id="AWGB01000017">
    <property type="protein sequence ID" value="ESQ91448.1"/>
    <property type="molecule type" value="Genomic_DNA"/>
</dbReference>
<protein>
    <recommendedName>
        <fullName evidence="4">Flagellar basal-body rod protein FlgF</fullName>
    </recommendedName>
</protein>
<evidence type="ECO:0000259" key="6">
    <source>
        <dbReference type="Pfam" id="PF06429"/>
    </source>
</evidence>
<evidence type="ECO:0000256" key="2">
    <source>
        <dbReference type="ARBA" id="ARBA00009677"/>
    </source>
</evidence>
<feature type="domain" description="Flagellar basal body rod protein N-terminal" evidence="5">
    <location>
        <begin position="6"/>
        <end position="35"/>
    </location>
</feature>
<dbReference type="AlphaFoldDB" id="V4RJD9"/>
<dbReference type="InterPro" id="IPR001444">
    <property type="entry name" value="Flag_bb_rod_N"/>
</dbReference>
<dbReference type="GO" id="GO:0030694">
    <property type="term" value="C:bacterial-type flagellum basal body, rod"/>
    <property type="evidence" value="ECO:0007669"/>
    <property type="project" value="UniProtKB-UniRule"/>
</dbReference>
<dbReference type="InterPro" id="IPR019776">
    <property type="entry name" value="Flagellar_basal_body_rod_CS"/>
</dbReference>
<dbReference type="Proteomes" id="UP000017837">
    <property type="component" value="Unassembled WGS sequence"/>
</dbReference>
<feature type="domain" description="Flagellar basal-body/hook protein C-terminal" evidence="6">
    <location>
        <begin position="199"/>
        <end position="242"/>
    </location>
</feature>
<dbReference type="PANTHER" id="PTHR30435:SF19">
    <property type="entry name" value="FLAGELLAR BASAL-BODY ROD PROTEIN FLGG"/>
    <property type="match status" value="1"/>
</dbReference>
<dbReference type="GO" id="GO:0071978">
    <property type="term" value="P:bacterial-type flagellum-dependent swarming motility"/>
    <property type="evidence" value="ECO:0007669"/>
    <property type="project" value="TreeGrafter"/>
</dbReference>
<organism evidence="8 9">
    <name type="scientific">Asticcacaulis benevestitus DSM 16100 = ATCC BAA-896</name>
    <dbReference type="NCBI Taxonomy" id="1121022"/>
    <lineage>
        <taxon>Bacteria</taxon>
        <taxon>Pseudomonadati</taxon>
        <taxon>Pseudomonadota</taxon>
        <taxon>Alphaproteobacteria</taxon>
        <taxon>Caulobacterales</taxon>
        <taxon>Caulobacteraceae</taxon>
        <taxon>Asticcacaulis</taxon>
    </lineage>
</organism>
<dbReference type="InterPro" id="IPR020013">
    <property type="entry name" value="Flagellar_FlgE/F/G"/>
</dbReference>
<keyword evidence="3 4" id="KW-0975">Bacterial flagellum</keyword>
<feature type="domain" description="Flagellar hook protein FlgE/F/G-like D1" evidence="7">
    <location>
        <begin position="92"/>
        <end position="150"/>
    </location>
</feature>
<dbReference type="NCBIfam" id="TIGR03506">
    <property type="entry name" value="FlgEFG_subfam"/>
    <property type="match status" value="1"/>
</dbReference>
<gene>
    <name evidence="8" type="ORF">ABENE_10570</name>
</gene>
<dbReference type="eggNOG" id="COG4786">
    <property type="taxonomic scope" value="Bacteria"/>
</dbReference>
<dbReference type="NCBIfam" id="TIGR02490">
    <property type="entry name" value="flgF"/>
    <property type="match status" value="1"/>
</dbReference>
<evidence type="ECO:0000313" key="9">
    <source>
        <dbReference type="Proteomes" id="UP000017837"/>
    </source>
</evidence>
<dbReference type="PATRIC" id="fig|1121022.4.peg.2135"/>
<name>V4RJD9_9CAUL</name>
<dbReference type="InterPro" id="IPR053967">
    <property type="entry name" value="LlgE_F_G-like_D1"/>
</dbReference>
<evidence type="ECO:0000256" key="1">
    <source>
        <dbReference type="ARBA" id="ARBA00004117"/>
    </source>
</evidence>
<dbReference type="InterPro" id="IPR012836">
    <property type="entry name" value="FlgF"/>
</dbReference>
<accession>V4RJD9</accession>
<dbReference type="RefSeq" id="WP_018080862.1">
    <property type="nucleotide sequence ID" value="NZ_AQWM01000003.1"/>
</dbReference>
<comment type="subcellular location">
    <subcellularLocation>
        <location evidence="1 4">Bacterial flagellum basal body</location>
    </subcellularLocation>
</comment>